<evidence type="ECO:0000259" key="4">
    <source>
        <dbReference type="PROSITE" id="PS50995"/>
    </source>
</evidence>
<dbReference type="GO" id="GO:0003677">
    <property type="term" value="F:DNA binding"/>
    <property type="evidence" value="ECO:0007669"/>
    <property type="project" value="UniProtKB-KW"/>
</dbReference>
<dbReference type="Pfam" id="PF12802">
    <property type="entry name" value="MarR_2"/>
    <property type="match status" value="1"/>
</dbReference>
<dbReference type="SUPFAM" id="SSF46785">
    <property type="entry name" value="Winged helix' DNA-binding domain"/>
    <property type="match status" value="1"/>
</dbReference>
<evidence type="ECO:0000256" key="1">
    <source>
        <dbReference type="ARBA" id="ARBA00023015"/>
    </source>
</evidence>
<evidence type="ECO:0000256" key="2">
    <source>
        <dbReference type="ARBA" id="ARBA00023125"/>
    </source>
</evidence>
<keyword evidence="2" id="KW-0238">DNA-binding</keyword>
<dbReference type="PANTHER" id="PTHR42756">
    <property type="entry name" value="TRANSCRIPTIONAL REGULATOR, MARR"/>
    <property type="match status" value="1"/>
</dbReference>
<dbReference type="InterPro" id="IPR036388">
    <property type="entry name" value="WH-like_DNA-bd_sf"/>
</dbReference>
<dbReference type="InterPro" id="IPR000835">
    <property type="entry name" value="HTH_MarR-typ"/>
</dbReference>
<sequence>MTEPYDLHASLGYQISVTARQLERGFENRLKEIGLTRITWCILLAAGPQRLSQPSDIADFVGIDRTATSRALRQMEAGGLIERQGGDKDKRTTRVGLTAEAEKRLDLASQFAASNAAHFEDKLTAGESTQLRALLSKLRTGEDDPLQRL</sequence>
<keyword evidence="3" id="KW-0804">Transcription</keyword>
<proteinExistence type="predicted"/>
<accession>A0A8J7ICR9</accession>
<dbReference type="PROSITE" id="PS01117">
    <property type="entry name" value="HTH_MARR_1"/>
    <property type="match status" value="1"/>
</dbReference>
<organism evidence="5 6">
    <name type="scientific">Halocynthiibacter styelae</name>
    <dbReference type="NCBI Taxonomy" id="2761955"/>
    <lineage>
        <taxon>Bacteria</taxon>
        <taxon>Pseudomonadati</taxon>
        <taxon>Pseudomonadota</taxon>
        <taxon>Alphaproteobacteria</taxon>
        <taxon>Rhodobacterales</taxon>
        <taxon>Paracoccaceae</taxon>
        <taxon>Halocynthiibacter</taxon>
    </lineage>
</organism>
<evidence type="ECO:0000313" key="6">
    <source>
        <dbReference type="Proteomes" id="UP000640583"/>
    </source>
</evidence>
<keyword evidence="6" id="KW-1185">Reference proteome</keyword>
<dbReference type="PANTHER" id="PTHR42756:SF1">
    <property type="entry name" value="TRANSCRIPTIONAL REPRESSOR OF EMRAB OPERON"/>
    <property type="match status" value="1"/>
</dbReference>
<protein>
    <submittedName>
        <fullName evidence="5">Winged helix-turn-helix transcriptional regulator</fullName>
    </submittedName>
</protein>
<dbReference type="RefSeq" id="WP_228847976.1">
    <property type="nucleotide sequence ID" value="NZ_JADCKQ010000003.1"/>
</dbReference>
<dbReference type="PRINTS" id="PR00598">
    <property type="entry name" value="HTHMARR"/>
</dbReference>
<dbReference type="CDD" id="cd00090">
    <property type="entry name" value="HTH_ARSR"/>
    <property type="match status" value="1"/>
</dbReference>
<dbReference type="SMART" id="SM00347">
    <property type="entry name" value="HTH_MARR"/>
    <property type="match status" value="1"/>
</dbReference>
<reference evidence="5" key="1">
    <citation type="submission" date="2020-10" db="EMBL/GenBank/DDBJ databases">
        <title>Paenihalocynthiibacter styelae gen. nov., sp. nov., isolated from stalked sea squirt Styela clava.</title>
        <authorList>
            <person name="Kim Y.-O."/>
            <person name="Yoon J.-H."/>
        </authorList>
    </citation>
    <scope>NUCLEOTIDE SEQUENCE</scope>
    <source>
        <strain evidence="5">MYP1-1</strain>
    </source>
</reference>
<dbReference type="AlphaFoldDB" id="A0A8J7ICR9"/>
<evidence type="ECO:0000256" key="3">
    <source>
        <dbReference type="ARBA" id="ARBA00023163"/>
    </source>
</evidence>
<feature type="domain" description="HTH marR-type" evidence="4">
    <location>
        <begin position="8"/>
        <end position="140"/>
    </location>
</feature>
<dbReference type="InterPro" id="IPR036390">
    <property type="entry name" value="WH_DNA-bd_sf"/>
</dbReference>
<gene>
    <name evidence="5" type="ORF">H1D41_05680</name>
</gene>
<evidence type="ECO:0000313" key="5">
    <source>
        <dbReference type="EMBL" id="MBI1493124.1"/>
    </source>
</evidence>
<keyword evidence="1" id="KW-0805">Transcription regulation</keyword>
<dbReference type="InterPro" id="IPR011991">
    <property type="entry name" value="ArsR-like_HTH"/>
</dbReference>
<dbReference type="EMBL" id="JADCKQ010000003">
    <property type="protein sequence ID" value="MBI1493124.1"/>
    <property type="molecule type" value="Genomic_DNA"/>
</dbReference>
<comment type="caution">
    <text evidence="5">The sequence shown here is derived from an EMBL/GenBank/DDBJ whole genome shotgun (WGS) entry which is preliminary data.</text>
</comment>
<dbReference type="Proteomes" id="UP000640583">
    <property type="component" value="Unassembled WGS sequence"/>
</dbReference>
<dbReference type="GO" id="GO:0003700">
    <property type="term" value="F:DNA-binding transcription factor activity"/>
    <property type="evidence" value="ECO:0007669"/>
    <property type="project" value="InterPro"/>
</dbReference>
<dbReference type="InterPro" id="IPR023187">
    <property type="entry name" value="Tscrpt_reg_MarR-type_CS"/>
</dbReference>
<dbReference type="PROSITE" id="PS50995">
    <property type="entry name" value="HTH_MARR_2"/>
    <property type="match status" value="1"/>
</dbReference>
<name>A0A8J7ICR9_9RHOB</name>
<dbReference type="Gene3D" id="1.10.10.10">
    <property type="entry name" value="Winged helix-like DNA-binding domain superfamily/Winged helix DNA-binding domain"/>
    <property type="match status" value="1"/>
</dbReference>